<dbReference type="Pfam" id="PF13577">
    <property type="entry name" value="SnoaL_4"/>
    <property type="match status" value="1"/>
</dbReference>
<evidence type="ECO:0000313" key="2">
    <source>
        <dbReference type="EMBL" id="AZG45903.1"/>
    </source>
</evidence>
<feature type="domain" description="SnoaL-like" evidence="1">
    <location>
        <begin position="9"/>
        <end position="134"/>
    </location>
</feature>
<dbReference type="Proteomes" id="UP000271469">
    <property type="component" value="Chromosome"/>
</dbReference>
<dbReference type="CDD" id="cd00531">
    <property type="entry name" value="NTF2_like"/>
    <property type="match status" value="1"/>
</dbReference>
<dbReference type="EMBL" id="CP033972">
    <property type="protein sequence ID" value="AZG45903.1"/>
    <property type="molecule type" value="Genomic_DNA"/>
</dbReference>
<sequence length="142" mass="16138">MTTVDVLDELRDVESIKRLRARVARCLDTKQWSEFGDCFTEDAVLEAPEVNLRWQGRDQIVQGISSGMNGVRSVHHLHAPEIELTGVDTATGVWAMSDSLERTSPDGPVIVNGYGHYRDTYVRDGGRWRVRSLRLERLRIDT</sequence>
<dbReference type="GO" id="GO:0033988">
    <property type="term" value="F:bile-acid 7alpha-dehydratase activity"/>
    <property type="evidence" value="ECO:0007669"/>
    <property type="project" value="UniProtKB-EC"/>
</dbReference>
<keyword evidence="3" id="KW-1185">Reference proteome</keyword>
<protein>
    <submittedName>
        <fullName evidence="2">Bile acid 7-alpha dehydratase</fullName>
        <ecNumber evidence="2">4.2.1.106</ecNumber>
    </submittedName>
</protein>
<dbReference type="SUPFAM" id="SSF54427">
    <property type="entry name" value="NTF2-like"/>
    <property type="match status" value="1"/>
</dbReference>
<gene>
    <name evidence="2" type="primary">baiE_1</name>
    <name evidence="2" type="ORF">D7316_02503</name>
</gene>
<dbReference type="KEGG" id="gom:D7316_02503"/>
<dbReference type="AlphaFoldDB" id="A0A3G8JLL3"/>
<accession>A0A3G8JLL3</accession>
<proteinExistence type="predicted"/>
<dbReference type="EC" id="4.2.1.106" evidence="2"/>
<reference evidence="2 3" key="1">
    <citation type="submission" date="2018-11" db="EMBL/GenBank/DDBJ databases">
        <title>Gordonia insulae sp. nov., isolated from an island soil.</title>
        <authorList>
            <person name="Kim Y.S."/>
            <person name="Kim S.B."/>
        </authorList>
    </citation>
    <scope>NUCLEOTIDE SEQUENCE [LARGE SCALE GENOMIC DNA]</scope>
    <source>
        <strain evidence="2 3">MMS17-SY073</strain>
    </source>
</reference>
<name>A0A3G8JLL3_9ACTN</name>
<evidence type="ECO:0000313" key="3">
    <source>
        <dbReference type="Proteomes" id="UP000271469"/>
    </source>
</evidence>
<dbReference type="Gene3D" id="3.10.450.50">
    <property type="match status" value="1"/>
</dbReference>
<dbReference type="InterPro" id="IPR032710">
    <property type="entry name" value="NTF2-like_dom_sf"/>
</dbReference>
<evidence type="ECO:0000259" key="1">
    <source>
        <dbReference type="Pfam" id="PF13577"/>
    </source>
</evidence>
<organism evidence="2 3">
    <name type="scientific">Gordonia insulae</name>
    <dbReference type="NCBI Taxonomy" id="2420509"/>
    <lineage>
        <taxon>Bacteria</taxon>
        <taxon>Bacillati</taxon>
        <taxon>Actinomycetota</taxon>
        <taxon>Actinomycetes</taxon>
        <taxon>Mycobacteriales</taxon>
        <taxon>Gordoniaceae</taxon>
        <taxon>Gordonia</taxon>
    </lineage>
</organism>
<dbReference type="InterPro" id="IPR037401">
    <property type="entry name" value="SnoaL-like"/>
</dbReference>
<keyword evidence="2" id="KW-0456">Lyase</keyword>